<dbReference type="Proteomes" id="UP000324222">
    <property type="component" value="Unassembled WGS sequence"/>
</dbReference>
<protein>
    <submittedName>
        <fullName evidence="2">Uncharacterized protein</fullName>
    </submittedName>
</protein>
<dbReference type="EMBL" id="VSRR010068204">
    <property type="protein sequence ID" value="MPC85362.1"/>
    <property type="molecule type" value="Genomic_DNA"/>
</dbReference>
<feature type="compositionally biased region" description="Basic and acidic residues" evidence="1">
    <location>
        <begin position="13"/>
        <end position="35"/>
    </location>
</feature>
<dbReference type="AlphaFoldDB" id="A0A5B7ING9"/>
<proteinExistence type="predicted"/>
<accession>A0A5B7ING9</accession>
<organism evidence="2 3">
    <name type="scientific">Portunus trituberculatus</name>
    <name type="common">Swimming crab</name>
    <name type="synonym">Neptunus trituberculatus</name>
    <dbReference type="NCBI Taxonomy" id="210409"/>
    <lineage>
        <taxon>Eukaryota</taxon>
        <taxon>Metazoa</taxon>
        <taxon>Ecdysozoa</taxon>
        <taxon>Arthropoda</taxon>
        <taxon>Crustacea</taxon>
        <taxon>Multicrustacea</taxon>
        <taxon>Malacostraca</taxon>
        <taxon>Eumalacostraca</taxon>
        <taxon>Eucarida</taxon>
        <taxon>Decapoda</taxon>
        <taxon>Pleocyemata</taxon>
        <taxon>Brachyura</taxon>
        <taxon>Eubrachyura</taxon>
        <taxon>Portunoidea</taxon>
        <taxon>Portunidae</taxon>
        <taxon>Portuninae</taxon>
        <taxon>Portunus</taxon>
    </lineage>
</organism>
<name>A0A5B7ING9_PORTR</name>
<feature type="region of interest" description="Disordered" evidence="1">
    <location>
        <begin position="1"/>
        <end position="74"/>
    </location>
</feature>
<gene>
    <name evidence="2" type="ORF">E2C01_080132</name>
</gene>
<evidence type="ECO:0000256" key="1">
    <source>
        <dbReference type="SAM" id="MobiDB-lite"/>
    </source>
</evidence>
<sequence>MIIRYSATLISDKNNKEKRKELDLMNKRESKRVQSEMDNPSLSQEHDRRGPIGTHDPPLTDLQEPIPDLTLTPIPHVTYGLMR</sequence>
<evidence type="ECO:0000313" key="2">
    <source>
        <dbReference type="EMBL" id="MPC85362.1"/>
    </source>
</evidence>
<keyword evidence="3" id="KW-1185">Reference proteome</keyword>
<evidence type="ECO:0000313" key="3">
    <source>
        <dbReference type="Proteomes" id="UP000324222"/>
    </source>
</evidence>
<reference evidence="2 3" key="1">
    <citation type="submission" date="2019-05" db="EMBL/GenBank/DDBJ databases">
        <title>Another draft genome of Portunus trituberculatus and its Hox gene families provides insights of decapod evolution.</title>
        <authorList>
            <person name="Jeong J.-H."/>
            <person name="Song I."/>
            <person name="Kim S."/>
            <person name="Choi T."/>
            <person name="Kim D."/>
            <person name="Ryu S."/>
            <person name="Kim W."/>
        </authorList>
    </citation>
    <scope>NUCLEOTIDE SEQUENCE [LARGE SCALE GENOMIC DNA]</scope>
    <source>
        <tissue evidence="2">Muscle</tissue>
    </source>
</reference>
<comment type="caution">
    <text evidence="2">The sequence shown here is derived from an EMBL/GenBank/DDBJ whole genome shotgun (WGS) entry which is preliminary data.</text>
</comment>